<dbReference type="Proteomes" id="UP001345691">
    <property type="component" value="Unassembled WGS sequence"/>
</dbReference>
<organism evidence="2 3">
    <name type="scientific">Exophiala sideris</name>
    <dbReference type="NCBI Taxonomy" id="1016849"/>
    <lineage>
        <taxon>Eukaryota</taxon>
        <taxon>Fungi</taxon>
        <taxon>Dikarya</taxon>
        <taxon>Ascomycota</taxon>
        <taxon>Pezizomycotina</taxon>
        <taxon>Eurotiomycetes</taxon>
        <taxon>Chaetothyriomycetidae</taxon>
        <taxon>Chaetothyriales</taxon>
        <taxon>Herpotrichiellaceae</taxon>
        <taxon>Exophiala</taxon>
    </lineage>
</organism>
<dbReference type="InterPro" id="IPR052895">
    <property type="entry name" value="HetReg/Transcr_Mod"/>
</dbReference>
<comment type="caution">
    <text evidence="2">The sequence shown here is derived from an EMBL/GenBank/DDBJ whole genome shotgun (WGS) entry which is preliminary data.</text>
</comment>
<dbReference type="EMBL" id="JAVRRF010000016">
    <property type="protein sequence ID" value="KAK5057242.1"/>
    <property type="molecule type" value="Genomic_DNA"/>
</dbReference>
<evidence type="ECO:0000259" key="1">
    <source>
        <dbReference type="Pfam" id="PF06985"/>
    </source>
</evidence>
<dbReference type="InterPro" id="IPR010730">
    <property type="entry name" value="HET"/>
</dbReference>
<dbReference type="PANTHER" id="PTHR24148">
    <property type="entry name" value="ANKYRIN REPEAT DOMAIN-CONTAINING PROTEIN 39 HOMOLOG-RELATED"/>
    <property type="match status" value="1"/>
</dbReference>
<protein>
    <recommendedName>
        <fullName evidence="1">Heterokaryon incompatibility domain-containing protein</fullName>
    </recommendedName>
</protein>
<sequence length="499" mass="56892">MVGLWRALRYPDSIRLLQFPNKCDNNSTPPCTLHFNLITTRLSSPTRPQYQALSYAWGQDTTSHTITINGVDASVRQNLWDFLCPAMYGGIGDLDIRGRYLWIDALCIAQTDLEEKAHQVMQMGEIFKTAESVIVWLGPDEHDNDDVDDDEEPDEDRLTTVTSMGGRPLRATQAPYWRRMWIVQEILLAQELVICFGKRILASHKLWHRPTKADIDLNNAVLAWLVPPGSGPCGIVLWQTWRAQKALFPVAKDRMHWYGGSDILRMFSDYSENECSVTSDKVYALVNIVNRQARIPLQVDYTIDEVMLFYRTLTRVRKVHFDGAESLRRSLKITEDRLVKSTCQLLRAGMLSEITIEACFVFERFVGDNWHISKRYNLRNPSILHDNSILHSGSVEPEDIVIRFGNKSSLYLIFWNNWNERVAKGMMLSPTCTGTPPLGSARVEGCPRAFADLFCDFGPKYSRGLSFVKDIGVATWLALSGHLWGIDCEEYLDVCIRSA</sequence>
<evidence type="ECO:0000313" key="3">
    <source>
        <dbReference type="Proteomes" id="UP001345691"/>
    </source>
</evidence>
<evidence type="ECO:0000313" key="2">
    <source>
        <dbReference type="EMBL" id="KAK5057242.1"/>
    </source>
</evidence>
<feature type="domain" description="Heterokaryon incompatibility" evidence="1">
    <location>
        <begin position="50"/>
        <end position="185"/>
    </location>
</feature>
<proteinExistence type="predicted"/>
<gene>
    <name evidence="2" type="ORF">LTR69_007281</name>
</gene>
<dbReference type="Pfam" id="PF06985">
    <property type="entry name" value="HET"/>
    <property type="match status" value="1"/>
</dbReference>
<name>A0ABR0J6K1_9EURO</name>
<reference evidence="2 3" key="1">
    <citation type="submission" date="2023-08" db="EMBL/GenBank/DDBJ databases">
        <title>Black Yeasts Isolated from many extreme environments.</title>
        <authorList>
            <person name="Coleine C."/>
            <person name="Stajich J.E."/>
            <person name="Selbmann L."/>
        </authorList>
    </citation>
    <scope>NUCLEOTIDE SEQUENCE [LARGE SCALE GENOMIC DNA]</scope>
    <source>
        <strain evidence="2 3">CCFEE 6328</strain>
    </source>
</reference>
<dbReference type="PANTHER" id="PTHR24148:SF64">
    <property type="entry name" value="HETEROKARYON INCOMPATIBILITY DOMAIN-CONTAINING PROTEIN"/>
    <property type="match status" value="1"/>
</dbReference>
<keyword evidence="3" id="KW-1185">Reference proteome</keyword>
<accession>A0ABR0J6K1</accession>